<dbReference type="EMBL" id="FMAE01000024">
    <property type="protein sequence ID" value="SCB51953.1"/>
    <property type="molecule type" value="Genomic_DNA"/>
</dbReference>
<feature type="region of interest" description="Disordered" evidence="1">
    <location>
        <begin position="1"/>
        <end position="22"/>
    </location>
</feature>
<evidence type="ECO:0000313" key="2">
    <source>
        <dbReference type="EMBL" id="SCB51953.1"/>
    </source>
</evidence>
<accession>A0A1C3XI66</accession>
<organism evidence="2 3">
    <name type="scientific">Bradyrhizobium yuanmingense</name>
    <dbReference type="NCBI Taxonomy" id="108015"/>
    <lineage>
        <taxon>Bacteria</taxon>
        <taxon>Pseudomonadati</taxon>
        <taxon>Pseudomonadota</taxon>
        <taxon>Alphaproteobacteria</taxon>
        <taxon>Hyphomicrobiales</taxon>
        <taxon>Nitrobacteraceae</taxon>
        <taxon>Bradyrhizobium</taxon>
    </lineage>
</organism>
<feature type="region of interest" description="Disordered" evidence="1">
    <location>
        <begin position="152"/>
        <end position="171"/>
    </location>
</feature>
<dbReference type="RefSeq" id="WP_074448411.1">
    <property type="nucleotide sequence ID" value="NZ_FMAE01000024.1"/>
</dbReference>
<protein>
    <submittedName>
        <fullName evidence="2">Uncharacterized protein</fullName>
    </submittedName>
</protein>
<feature type="compositionally biased region" description="Low complexity" evidence="1">
    <location>
        <begin position="152"/>
        <end position="164"/>
    </location>
</feature>
<evidence type="ECO:0000256" key="1">
    <source>
        <dbReference type="SAM" id="MobiDB-lite"/>
    </source>
</evidence>
<reference evidence="2 3" key="1">
    <citation type="submission" date="2016-08" db="EMBL/GenBank/DDBJ databases">
        <authorList>
            <person name="Seilhamer J.J."/>
        </authorList>
    </citation>
    <scope>NUCLEOTIDE SEQUENCE [LARGE SCALE GENOMIC DNA]</scope>
    <source>
        <strain evidence="2 3">CCBAU 10071</strain>
    </source>
</reference>
<name>A0A1C3XI66_9BRAD</name>
<proteinExistence type="predicted"/>
<sequence>MPSRIPLDPKLPKAFDATPNEARSKTQLDQWWDRPYGLTRPDGRIEVRCLNGGAWDRSTHLGIADDYDAACALAEAKQAEWLRFREQPCTCLDEGRVTVVRQPQRPDEEMLELASFSTAEAATEYLRANFPEHLPRDNRSEGMGRAPSGTALLAPPTAALPEPARGLRACA</sequence>
<gene>
    <name evidence="2" type="ORF">GA0061099_102411</name>
</gene>
<dbReference type="Proteomes" id="UP000183174">
    <property type="component" value="Unassembled WGS sequence"/>
</dbReference>
<evidence type="ECO:0000313" key="3">
    <source>
        <dbReference type="Proteomes" id="UP000183174"/>
    </source>
</evidence>
<dbReference type="AlphaFoldDB" id="A0A1C3XI66"/>